<evidence type="ECO:0000259" key="5">
    <source>
        <dbReference type="Pfam" id="PF03723"/>
    </source>
</evidence>
<evidence type="ECO:0000259" key="3">
    <source>
        <dbReference type="Pfam" id="PF00372"/>
    </source>
</evidence>
<dbReference type="GO" id="GO:0097009">
    <property type="term" value="P:energy homeostasis"/>
    <property type="evidence" value="ECO:0007669"/>
    <property type="project" value="UniProtKB-ARBA"/>
</dbReference>
<feature type="domain" description="Hemocyanin C-terminal" evidence="5">
    <location>
        <begin position="439"/>
        <end position="701"/>
    </location>
</feature>
<dbReference type="PANTHER" id="PTHR11511:SF5">
    <property type="entry name" value="FAT-BODY PROTEIN 1-RELATED"/>
    <property type="match status" value="1"/>
</dbReference>
<dbReference type="Gene3D" id="1.10.1280.10">
    <property type="entry name" value="Di-copper center containing domain from catechol oxidase"/>
    <property type="match status" value="1"/>
</dbReference>
<keyword evidence="7" id="KW-1185">Reference proteome</keyword>
<dbReference type="Pfam" id="PF03723">
    <property type="entry name" value="Hemocyanin_C"/>
    <property type="match status" value="1"/>
</dbReference>
<dbReference type="InterPro" id="IPR013788">
    <property type="entry name" value="Hemocyanin/hexamerin"/>
</dbReference>
<dbReference type="PANTHER" id="PTHR11511">
    <property type="entry name" value="LARVAL STORAGE PROTEIN/PHENOLOXIDASE"/>
    <property type="match status" value="1"/>
</dbReference>
<reference evidence="6 7" key="1">
    <citation type="submission" date="2020-11" db="EMBL/GenBank/DDBJ databases">
        <authorList>
            <person name="Wallbank WR R."/>
            <person name="Pardo Diaz C."/>
            <person name="Kozak K."/>
            <person name="Martin S."/>
            <person name="Jiggins C."/>
            <person name="Moest M."/>
            <person name="Warren A I."/>
            <person name="Generalovic N T."/>
            <person name="Byers J.R.P. K."/>
            <person name="Montejo-Kovacevich G."/>
            <person name="Yen C E."/>
        </authorList>
    </citation>
    <scope>NUCLEOTIDE SEQUENCE [LARGE SCALE GENOMIC DNA]</scope>
</reference>
<dbReference type="SUPFAM" id="SSF81296">
    <property type="entry name" value="E set domains"/>
    <property type="match status" value="1"/>
</dbReference>
<feature type="chain" id="PRO_5031125159" evidence="2">
    <location>
        <begin position="19"/>
        <end position="712"/>
    </location>
</feature>
<dbReference type="EMBL" id="LR899011">
    <property type="protein sequence ID" value="CAD7085090.1"/>
    <property type="molecule type" value="Genomic_DNA"/>
</dbReference>
<dbReference type="AlphaFoldDB" id="A0A7R8UR38"/>
<dbReference type="InterPro" id="IPR008922">
    <property type="entry name" value="Di-copper_centre_dom_sf"/>
</dbReference>
<dbReference type="InParanoid" id="A0A7R8UR38"/>
<dbReference type="FunCoup" id="A0A7R8UR38">
    <property type="interactions" value="1"/>
</dbReference>
<protein>
    <submittedName>
        <fullName evidence="6">Uncharacterized protein</fullName>
    </submittedName>
</protein>
<dbReference type="SUPFAM" id="SSF48056">
    <property type="entry name" value="Di-copper centre-containing domain"/>
    <property type="match status" value="1"/>
</dbReference>
<organism evidence="6 7">
    <name type="scientific">Hermetia illucens</name>
    <name type="common">Black soldier fly</name>
    <dbReference type="NCBI Taxonomy" id="343691"/>
    <lineage>
        <taxon>Eukaryota</taxon>
        <taxon>Metazoa</taxon>
        <taxon>Ecdysozoa</taxon>
        <taxon>Arthropoda</taxon>
        <taxon>Hexapoda</taxon>
        <taxon>Insecta</taxon>
        <taxon>Pterygota</taxon>
        <taxon>Neoptera</taxon>
        <taxon>Endopterygota</taxon>
        <taxon>Diptera</taxon>
        <taxon>Brachycera</taxon>
        <taxon>Stratiomyomorpha</taxon>
        <taxon>Stratiomyidae</taxon>
        <taxon>Hermetiinae</taxon>
        <taxon>Hermetia</taxon>
    </lineage>
</organism>
<evidence type="ECO:0000256" key="1">
    <source>
        <dbReference type="ARBA" id="ARBA00022761"/>
    </source>
</evidence>
<accession>A0A7R8UR38</accession>
<dbReference type="InterPro" id="IPR000896">
    <property type="entry name" value="Hemocyanin/hexamerin_mid_dom"/>
</dbReference>
<dbReference type="InterPro" id="IPR005204">
    <property type="entry name" value="Hemocyanin_N"/>
</dbReference>
<proteinExistence type="predicted"/>
<evidence type="ECO:0000313" key="6">
    <source>
        <dbReference type="EMBL" id="CAD7085090.1"/>
    </source>
</evidence>
<evidence type="ECO:0000313" key="7">
    <source>
        <dbReference type="Proteomes" id="UP000594454"/>
    </source>
</evidence>
<dbReference type="InterPro" id="IPR005203">
    <property type="entry name" value="Hemocyanin_C"/>
</dbReference>
<dbReference type="Gene3D" id="2.60.40.1520">
    <property type="entry name" value="Hemocyanin, C-terminal domain"/>
    <property type="match status" value="1"/>
</dbReference>
<sequence length="712" mass="83391">MKPIIVVLLACLVALVSSASYMNRNVKYAETEFLEKQQFVFDILQHVHQNVVLLPKYKDGKDFDIQNYYDHYNHVELVKEFYEWHTKSPVPVGEIFTLFNEHHVEYAKRLVYAFVLAKDWDTFYKTVVWARWHVNKEVFVYALSIAVIHRTDLQGLVLPAIYEIFPYYFFNSETIQKAQHYKMQGFDGVKKVEGVYNVVIPSNYSGVHGQVNDENLVSYFTEDIGLNAFYQYYNLDYPYWTSGAVKGDFVKDRHGEFYFSVHQQLLARYYMERLSNSLTDIEEFNFNTETFPGYFSGLRYYSGVHFPDRENGYGFYHSGNFYNIDLVTLYSHRIYDVIDYNFALLPDGKHFELKDVKVALETLGNIVQGNKDSVNPQLYGSMDHILRDIINEGFPAGHHGEDVPGVMYHYSTSIRDPAFFHMYKFILRFYWRYLDRLPSYTKSELQFDGVKITGVEMDKLVTFFDKFYADITNAVDVEPYDVSKGTELYKFGRTASYDGHDFVIKARQQRLNHLPFTFKLSVSSTKPQKAVVKVMIGPKYDVYGKKIDINVNRKNFFELDYFLVDLVEGENVITRSSTDYSWYVNDRTTYYELYKKLFQAVNSHEKFPLDMSEAHCGFPSRLMLPKGKKGGMPFQFFFYVAPYHEPALKQFSGFDPAISCGIGSGSRYLDDTTLLYPLDRVIDVKNWYVDNMYYFDTMIFHKSEVDINAVQV</sequence>
<dbReference type="InterPro" id="IPR036697">
    <property type="entry name" value="Hemocyanin_N_sf"/>
</dbReference>
<keyword evidence="1" id="KW-0758">Storage protein</keyword>
<name>A0A7R8UR38_HERIL</name>
<dbReference type="GO" id="GO:0005615">
    <property type="term" value="C:extracellular space"/>
    <property type="evidence" value="ECO:0007669"/>
    <property type="project" value="UniProtKB-ARBA"/>
</dbReference>
<feature type="domain" description="Hemocyanin N-terminal" evidence="4">
    <location>
        <begin position="33"/>
        <end position="155"/>
    </location>
</feature>
<dbReference type="GO" id="GO:0045735">
    <property type="term" value="F:nutrient reservoir activity"/>
    <property type="evidence" value="ECO:0007669"/>
    <property type="project" value="UniProtKB-KW"/>
</dbReference>
<dbReference type="PROSITE" id="PS00210">
    <property type="entry name" value="HEMOCYANIN_2"/>
    <property type="match status" value="1"/>
</dbReference>
<dbReference type="SUPFAM" id="SSF48050">
    <property type="entry name" value="Hemocyanin, N-terminal domain"/>
    <property type="match status" value="1"/>
</dbReference>
<dbReference type="InterPro" id="IPR037020">
    <property type="entry name" value="Hemocyanin_C_sf"/>
</dbReference>
<dbReference type="Pfam" id="PF00372">
    <property type="entry name" value="Hemocyanin_M"/>
    <property type="match status" value="1"/>
</dbReference>
<dbReference type="PRINTS" id="PR00187">
    <property type="entry name" value="HAEMOCYANIN"/>
</dbReference>
<keyword evidence="2" id="KW-0732">Signal</keyword>
<gene>
    <name evidence="6" type="ORF">HERILL_LOCUS7954</name>
</gene>
<dbReference type="Pfam" id="PF03722">
    <property type="entry name" value="Hemocyanin_N"/>
    <property type="match status" value="1"/>
</dbReference>
<feature type="signal peptide" evidence="2">
    <location>
        <begin position="1"/>
        <end position="18"/>
    </location>
</feature>
<feature type="domain" description="Hemocyanin middle" evidence="3">
    <location>
        <begin position="160"/>
        <end position="430"/>
    </location>
</feature>
<dbReference type="InterPro" id="IPR014756">
    <property type="entry name" value="Ig_E-set"/>
</dbReference>
<evidence type="ECO:0000259" key="4">
    <source>
        <dbReference type="Pfam" id="PF03722"/>
    </source>
</evidence>
<dbReference type="Proteomes" id="UP000594454">
    <property type="component" value="Chromosome 3"/>
</dbReference>
<dbReference type="OrthoDB" id="6371642at2759"/>
<evidence type="ECO:0000256" key="2">
    <source>
        <dbReference type="SAM" id="SignalP"/>
    </source>
</evidence>
<dbReference type="Gene3D" id="1.20.1370.10">
    <property type="entry name" value="Hemocyanin, N-terminal domain"/>
    <property type="match status" value="1"/>
</dbReference>